<dbReference type="AlphaFoldDB" id="A0AAD9JHA2"/>
<evidence type="ECO:0000313" key="1">
    <source>
        <dbReference type="EMBL" id="KAK2153139.1"/>
    </source>
</evidence>
<keyword evidence="2" id="KW-1185">Reference proteome</keyword>
<dbReference type="Proteomes" id="UP001209878">
    <property type="component" value="Unassembled WGS sequence"/>
</dbReference>
<dbReference type="EMBL" id="JAODUO010002346">
    <property type="protein sequence ID" value="KAK2153139.1"/>
    <property type="molecule type" value="Genomic_DNA"/>
</dbReference>
<proteinExistence type="predicted"/>
<protein>
    <submittedName>
        <fullName evidence="1">Uncharacterized protein</fullName>
    </submittedName>
</protein>
<evidence type="ECO:0000313" key="2">
    <source>
        <dbReference type="Proteomes" id="UP001209878"/>
    </source>
</evidence>
<organism evidence="1 2">
    <name type="scientific">Ridgeia piscesae</name>
    <name type="common">Tubeworm</name>
    <dbReference type="NCBI Taxonomy" id="27915"/>
    <lineage>
        <taxon>Eukaryota</taxon>
        <taxon>Metazoa</taxon>
        <taxon>Spiralia</taxon>
        <taxon>Lophotrochozoa</taxon>
        <taxon>Annelida</taxon>
        <taxon>Polychaeta</taxon>
        <taxon>Sedentaria</taxon>
        <taxon>Canalipalpata</taxon>
        <taxon>Sabellida</taxon>
        <taxon>Siboglinidae</taxon>
        <taxon>Ridgeia</taxon>
    </lineage>
</organism>
<comment type="caution">
    <text evidence="1">The sequence shown here is derived from an EMBL/GenBank/DDBJ whole genome shotgun (WGS) entry which is preliminary data.</text>
</comment>
<name>A0AAD9JHA2_RIDPI</name>
<accession>A0AAD9JHA2</accession>
<reference evidence="1" key="1">
    <citation type="journal article" date="2023" name="Mol. Biol. Evol.">
        <title>Third-Generation Sequencing Reveals the Adaptive Role of the Epigenome in Three Deep-Sea Polychaetes.</title>
        <authorList>
            <person name="Perez M."/>
            <person name="Aroh O."/>
            <person name="Sun Y."/>
            <person name="Lan Y."/>
            <person name="Juniper S.K."/>
            <person name="Young C.R."/>
            <person name="Angers B."/>
            <person name="Qian P.Y."/>
        </authorList>
    </citation>
    <scope>NUCLEOTIDE SEQUENCE</scope>
    <source>
        <strain evidence="1">R07B-5</strain>
    </source>
</reference>
<sequence>MSRWPRCGYCDRFRCHYFAVWVTLQQVRRHFRLQLPIDTLQHVGTPQHAAHMSPFVYLVLSDTSKHSLLFCHYHEIPRCMINVKLG</sequence>
<gene>
    <name evidence="1" type="ORF">NP493_2349g00002</name>
</gene>